<dbReference type="PROSITE" id="PS51764">
    <property type="entry name" value="GH26"/>
    <property type="match status" value="1"/>
</dbReference>
<dbReference type="EMBL" id="FNPV01000004">
    <property type="protein sequence ID" value="SDY73604.1"/>
    <property type="molecule type" value="Genomic_DNA"/>
</dbReference>
<keyword evidence="2 4" id="KW-0378">Hydrolase</keyword>
<dbReference type="GO" id="GO:0016985">
    <property type="term" value="F:mannan endo-1,4-beta-mannosidase activity"/>
    <property type="evidence" value="ECO:0007669"/>
    <property type="project" value="InterPro"/>
</dbReference>
<evidence type="ECO:0000256" key="3">
    <source>
        <dbReference type="ARBA" id="ARBA00023295"/>
    </source>
</evidence>
<keyword evidence="8" id="KW-1185">Reference proteome</keyword>
<dbReference type="InterPro" id="IPR017853">
    <property type="entry name" value="GH"/>
</dbReference>
<dbReference type="RefSeq" id="WP_093312464.1">
    <property type="nucleotide sequence ID" value="NZ_FNPV01000004.1"/>
</dbReference>
<organism evidence="7 8">
    <name type="scientific">Tindallia californiensis</name>
    <dbReference type="NCBI Taxonomy" id="159292"/>
    <lineage>
        <taxon>Bacteria</taxon>
        <taxon>Bacillati</taxon>
        <taxon>Bacillota</taxon>
        <taxon>Clostridia</taxon>
        <taxon>Peptostreptococcales</taxon>
        <taxon>Tindalliaceae</taxon>
        <taxon>Tindallia</taxon>
    </lineage>
</organism>
<sequence>MIWKKIGTSCITVCVTVILLVSTVVPVQGIETHGIEDSWIILNGERSKASDFESWEDAQEIKVFASEKKELTNHSAGYKLQYPASMEEDFSLSAVRGVLEDDVTKLEIYHDQFSGTIHSANSYISYSRGFLQNRQDHHLRRQEVLKVNGMTVHYLEWDRTPIKAIENDRHHYAKAIFLRNSMEVFTLLFKSQEPMENHWDIIESFELVDRKATPQLHQRYYPMDRDWSLQTQAFYQQYFIDSDELIWGIFEYSAPGDFVDLFRLERRLEYEFPFLLHYKNFEREFPRQELENAREEKRNVVLTLQTKHREDEKNRRVLYDVLEGKHDDHIDMYARELKEFGEPVLFRLNNEMNGDWCVYSAYFSSMDTDIFVASWRYIYERFEKHNLDNVIWVWNPHDLSFPGFQWNHYLMYYPGDEYVDIIGMTGYNPGTYFPGERWKSFVSIYADYYEEYSMLFQQPLMIPEFGSNSVGGDKIAWIWSMFYHMPRYEDIKVAIWWNGIDRDEEGNPGRIYRLDETPEMVETFREGLSRFTSPEPTWRNVVETEEHEEEKE</sequence>
<dbReference type="PANTHER" id="PTHR40079">
    <property type="entry name" value="MANNAN ENDO-1,4-BETA-MANNOSIDASE E-RELATED"/>
    <property type="match status" value="1"/>
</dbReference>
<feature type="active site" description="Proton donor" evidence="4">
    <location>
        <position position="351"/>
    </location>
</feature>
<keyword evidence="5" id="KW-0175">Coiled coil</keyword>
<dbReference type="SUPFAM" id="SSF51445">
    <property type="entry name" value="(Trans)glycosidases"/>
    <property type="match status" value="1"/>
</dbReference>
<accession>A0A1H3MBB2</accession>
<feature type="domain" description="GH26" evidence="6">
    <location>
        <begin position="211"/>
        <end position="524"/>
    </location>
</feature>
<feature type="active site" description="Nucleophile" evidence="4">
    <location>
        <position position="464"/>
    </location>
</feature>
<proteinExistence type="inferred from homology"/>
<dbReference type="AlphaFoldDB" id="A0A1H3MBB2"/>
<dbReference type="Proteomes" id="UP000199230">
    <property type="component" value="Unassembled WGS sequence"/>
</dbReference>
<dbReference type="PANTHER" id="PTHR40079:SF4">
    <property type="entry name" value="GH26 DOMAIN-CONTAINING PROTEIN-RELATED"/>
    <property type="match status" value="1"/>
</dbReference>
<evidence type="ECO:0000256" key="1">
    <source>
        <dbReference type="ARBA" id="ARBA00007754"/>
    </source>
</evidence>
<keyword evidence="3 4" id="KW-0326">Glycosidase</keyword>
<dbReference type="STRING" id="159292.SAMN05192546_10457"/>
<evidence type="ECO:0000259" key="6">
    <source>
        <dbReference type="PROSITE" id="PS51764"/>
    </source>
</evidence>
<evidence type="ECO:0000313" key="8">
    <source>
        <dbReference type="Proteomes" id="UP000199230"/>
    </source>
</evidence>
<protein>
    <submittedName>
        <fullName evidence="7">Glycosyl hydrolase family 26</fullName>
    </submittedName>
</protein>
<evidence type="ECO:0000256" key="5">
    <source>
        <dbReference type="SAM" id="Coils"/>
    </source>
</evidence>
<comment type="similarity">
    <text evidence="1 4">Belongs to the glycosyl hydrolase 26 family.</text>
</comment>
<feature type="coiled-coil region" evidence="5">
    <location>
        <begin position="278"/>
        <end position="307"/>
    </location>
</feature>
<evidence type="ECO:0000256" key="4">
    <source>
        <dbReference type="PROSITE-ProRule" id="PRU01100"/>
    </source>
</evidence>
<name>A0A1H3MBB2_9FIRM</name>
<evidence type="ECO:0000256" key="2">
    <source>
        <dbReference type="ARBA" id="ARBA00022801"/>
    </source>
</evidence>
<evidence type="ECO:0000313" key="7">
    <source>
        <dbReference type="EMBL" id="SDY73604.1"/>
    </source>
</evidence>
<gene>
    <name evidence="7" type="ORF">SAMN05192546_10457</name>
</gene>
<dbReference type="InterPro" id="IPR000805">
    <property type="entry name" value="Glyco_hydro_26"/>
</dbReference>
<dbReference type="Pfam" id="PF02156">
    <property type="entry name" value="Glyco_hydro_26"/>
    <property type="match status" value="1"/>
</dbReference>
<dbReference type="GO" id="GO:0006080">
    <property type="term" value="P:substituted mannan metabolic process"/>
    <property type="evidence" value="ECO:0007669"/>
    <property type="project" value="InterPro"/>
</dbReference>
<reference evidence="7 8" key="1">
    <citation type="submission" date="2016-10" db="EMBL/GenBank/DDBJ databases">
        <authorList>
            <person name="de Groot N.N."/>
        </authorList>
    </citation>
    <scope>NUCLEOTIDE SEQUENCE [LARGE SCALE GENOMIC DNA]</scope>
    <source>
        <strain evidence="7 8">APO</strain>
    </source>
</reference>
<dbReference type="InterPro" id="IPR022790">
    <property type="entry name" value="GH26_dom"/>
</dbReference>
<dbReference type="OrthoDB" id="9802773at2"/>
<dbReference type="Gene3D" id="3.20.20.80">
    <property type="entry name" value="Glycosidases"/>
    <property type="match status" value="1"/>
</dbReference>